<feature type="region of interest" description="Disordered" evidence="2">
    <location>
        <begin position="1"/>
        <end position="71"/>
    </location>
</feature>
<protein>
    <submittedName>
        <fullName evidence="3">Uncharacterized protein</fullName>
    </submittedName>
</protein>
<feature type="compositionally biased region" description="Polar residues" evidence="2">
    <location>
        <begin position="481"/>
        <end position="497"/>
    </location>
</feature>
<accession>A0ABQ9NUE6</accession>
<feature type="coiled-coil region" evidence="1">
    <location>
        <begin position="599"/>
        <end position="633"/>
    </location>
</feature>
<dbReference type="Proteomes" id="UP001172684">
    <property type="component" value="Unassembled WGS sequence"/>
</dbReference>
<feature type="compositionally biased region" description="Low complexity" evidence="2">
    <location>
        <begin position="421"/>
        <end position="435"/>
    </location>
</feature>
<dbReference type="PANTHER" id="PTHR39472:SF1">
    <property type="entry name" value="EXPRESSED PROTEIN"/>
    <property type="match status" value="1"/>
</dbReference>
<evidence type="ECO:0000313" key="4">
    <source>
        <dbReference type="Proteomes" id="UP001172684"/>
    </source>
</evidence>
<evidence type="ECO:0000256" key="1">
    <source>
        <dbReference type="SAM" id="Coils"/>
    </source>
</evidence>
<feature type="region of interest" description="Disordered" evidence="2">
    <location>
        <begin position="278"/>
        <end position="349"/>
    </location>
</feature>
<proteinExistence type="predicted"/>
<feature type="compositionally biased region" description="Basic and acidic residues" evidence="2">
    <location>
        <begin position="465"/>
        <end position="480"/>
    </location>
</feature>
<name>A0ABQ9NUE6_9PEZI</name>
<sequence>MFTRPNADAPSDLSDGQPGDEIDFHEEFVPTITITTVDGESLNIEEAAEDPAPGRKKRTGRFAFPEQSEYPDPRVEVVPVDGQMMARYQQQQRGENLTDVAQNEPASNVEHLEFADDERDDDEEHSPQSFPNIDVVKGIESVEVDSTRIDEAPRNHWGSYMLMDGVETMPPQSRPLSPVHNQVHVSGHSRHRRSHSIHDGEPMVRSPAVEALFDCLKIDSRSNAGSSASAVPDHENVQGFRFGGSSDATQNNKRKSMQPLIELSRVSRKKNRVLQKLINRSSSQDHSMVPIAADDGASGSRPDIQFSVLSDVGSDTPPASPAEEIDSQANGDGFQHTVSSAQEQTQAAEEAALSARLAAIGTPPIFGGQTITGGFGGRATLYGSPEQRRAEGLARFNAMAALPVPQPPTNTTSLCGAPREALPSTPTTSDASASDLESEPFILPEPKPRQSRSSCRPGAISTAVNRDRSKSPPGDNRKDSANMSFPSFLDGSSSGNMPSPGLPRQAPSPAPGSLQSNGIGPGSIPIVNGLPSAGNATDMAHLWDVVTDLATQLEHNRAETAHLVSSISQLQARAAAEGASPTLAQANGAISSSQSAAEIVNLQTQLSSAQSHISDLESSNAALQNLVQDYESSLARTLDMLRPYAFQHSEAIVALHAHYNALLDAERKANADLRIDHAEWQAGLAKAAEWARLALREYNDGTLSYVRKVKALKEENRVLRKQAGWPEGSDSEDEGASPAS</sequence>
<evidence type="ECO:0000256" key="2">
    <source>
        <dbReference type="SAM" id="MobiDB-lite"/>
    </source>
</evidence>
<comment type="caution">
    <text evidence="3">The sequence shown here is derived from an EMBL/GenBank/DDBJ whole genome shotgun (WGS) entry which is preliminary data.</text>
</comment>
<gene>
    <name evidence="3" type="ORF">H2201_004552</name>
</gene>
<organism evidence="3 4">
    <name type="scientific">Coniosporium apollinis</name>
    <dbReference type="NCBI Taxonomy" id="61459"/>
    <lineage>
        <taxon>Eukaryota</taxon>
        <taxon>Fungi</taxon>
        <taxon>Dikarya</taxon>
        <taxon>Ascomycota</taxon>
        <taxon>Pezizomycotina</taxon>
        <taxon>Dothideomycetes</taxon>
        <taxon>Dothideomycetes incertae sedis</taxon>
        <taxon>Coniosporium</taxon>
    </lineage>
</organism>
<feature type="region of interest" description="Disordered" evidence="2">
    <location>
        <begin position="402"/>
        <end position="520"/>
    </location>
</feature>
<dbReference type="PANTHER" id="PTHR39472">
    <property type="entry name" value="EXPRESSED PROTEIN"/>
    <property type="match status" value="1"/>
</dbReference>
<keyword evidence="1" id="KW-0175">Coiled coil</keyword>
<feature type="compositionally biased region" description="Low complexity" evidence="2">
    <location>
        <begin position="339"/>
        <end position="349"/>
    </location>
</feature>
<reference evidence="3" key="1">
    <citation type="submission" date="2022-10" db="EMBL/GenBank/DDBJ databases">
        <title>Culturing micro-colonial fungi from biological soil crusts in the Mojave desert and describing Neophaeococcomyces mojavensis, and introducing the new genera and species Taxawa tesnikishii.</title>
        <authorList>
            <person name="Kurbessoian T."/>
            <person name="Stajich J.E."/>
        </authorList>
    </citation>
    <scope>NUCLEOTIDE SEQUENCE</scope>
    <source>
        <strain evidence="3">TK_1</strain>
    </source>
</reference>
<keyword evidence="4" id="KW-1185">Reference proteome</keyword>
<feature type="compositionally biased region" description="Acidic residues" evidence="2">
    <location>
        <begin position="729"/>
        <end position="740"/>
    </location>
</feature>
<dbReference type="EMBL" id="JAPDRL010000030">
    <property type="protein sequence ID" value="KAJ9665261.1"/>
    <property type="molecule type" value="Genomic_DNA"/>
</dbReference>
<evidence type="ECO:0000313" key="3">
    <source>
        <dbReference type="EMBL" id="KAJ9665261.1"/>
    </source>
</evidence>
<feature type="region of interest" description="Disordered" evidence="2">
    <location>
        <begin position="223"/>
        <end position="260"/>
    </location>
</feature>
<feature type="region of interest" description="Disordered" evidence="2">
    <location>
        <begin position="720"/>
        <end position="740"/>
    </location>
</feature>